<gene>
    <name evidence="1" type="ORF">BCR38DRAFT_486072</name>
</gene>
<sequence length="115" mass="13229">MCAPATWHERYATDICPPTHDELKDRDRVGNTLITLEGQPGFVDWQGPHPSSLSIPDRRRHERGLLQHYLDTLAKAGGPRFALEDVWERHAAAIKAHESLELIEPQPEYKRQEQK</sequence>
<proteinExistence type="predicted"/>
<reference evidence="1 2" key="1">
    <citation type="submission" date="2016-07" db="EMBL/GenBank/DDBJ databases">
        <title>Pervasive Adenine N6-methylation of Active Genes in Fungi.</title>
        <authorList>
            <consortium name="DOE Joint Genome Institute"/>
            <person name="Mondo S.J."/>
            <person name="Dannebaum R.O."/>
            <person name="Kuo R.C."/>
            <person name="Labutti K."/>
            <person name="Haridas S."/>
            <person name="Kuo A."/>
            <person name="Salamov A."/>
            <person name="Ahrendt S.R."/>
            <person name="Lipzen A."/>
            <person name="Sullivan W."/>
            <person name="Andreopoulos W.B."/>
            <person name="Clum A."/>
            <person name="Lindquist E."/>
            <person name="Daum C."/>
            <person name="Ramamoorthy G.K."/>
            <person name="Gryganskyi A."/>
            <person name="Culley D."/>
            <person name="Magnuson J.K."/>
            <person name="James T.Y."/>
            <person name="O'Malley M.A."/>
            <person name="Stajich J.E."/>
            <person name="Spatafora J.W."/>
            <person name="Visel A."/>
            <person name="Grigoriev I.V."/>
        </authorList>
    </citation>
    <scope>NUCLEOTIDE SEQUENCE [LARGE SCALE GENOMIC DNA]</scope>
    <source>
        <strain evidence="1 2">CBS 129021</strain>
    </source>
</reference>
<dbReference type="InParanoid" id="A0A1Y2DVW8"/>
<evidence type="ECO:0000313" key="2">
    <source>
        <dbReference type="Proteomes" id="UP000193689"/>
    </source>
</evidence>
<dbReference type="OrthoDB" id="191037at2759"/>
<evidence type="ECO:0000313" key="1">
    <source>
        <dbReference type="EMBL" id="ORY63329.1"/>
    </source>
</evidence>
<organism evidence="1 2">
    <name type="scientific">Pseudomassariella vexata</name>
    <dbReference type="NCBI Taxonomy" id="1141098"/>
    <lineage>
        <taxon>Eukaryota</taxon>
        <taxon>Fungi</taxon>
        <taxon>Dikarya</taxon>
        <taxon>Ascomycota</taxon>
        <taxon>Pezizomycotina</taxon>
        <taxon>Sordariomycetes</taxon>
        <taxon>Xylariomycetidae</taxon>
        <taxon>Amphisphaeriales</taxon>
        <taxon>Pseudomassariaceae</taxon>
        <taxon>Pseudomassariella</taxon>
    </lineage>
</organism>
<keyword evidence="2" id="KW-1185">Reference proteome</keyword>
<dbReference type="RefSeq" id="XP_040714986.1">
    <property type="nucleotide sequence ID" value="XM_040863985.1"/>
</dbReference>
<comment type="caution">
    <text evidence="1">The sequence shown here is derived from an EMBL/GenBank/DDBJ whole genome shotgun (WGS) entry which is preliminary data.</text>
</comment>
<dbReference type="EMBL" id="MCFJ01000008">
    <property type="protein sequence ID" value="ORY63329.1"/>
    <property type="molecule type" value="Genomic_DNA"/>
</dbReference>
<dbReference type="AlphaFoldDB" id="A0A1Y2DVW8"/>
<protein>
    <submittedName>
        <fullName evidence="1">Uncharacterized protein</fullName>
    </submittedName>
</protein>
<name>A0A1Y2DVW8_9PEZI</name>
<accession>A0A1Y2DVW8</accession>
<dbReference type="Proteomes" id="UP000193689">
    <property type="component" value="Unassembled WGS sequence"/>
</dbReference>
<dbReference type="GeneID" id="63780197"/>